<dbReference type="Pfam" id="PF01547">
    <property type="entry name" value="SBP_bac_1"/>
    <property type="match status" value="1"/>
</dbReference>
<dbReference type="CDD" id="cd13585">
    <property type="entry name" value="PBP2_TMBP_like"/>
    <property type="match status" value="1"/>
</dbReference>
<evidence type="ECO:0000313" key="7">
    <source>
        <dbReference type="Proteomes" id="UP001156691"/>
    </source>
</evidence>
<keyword evidence="2" id="KW-0813">Transport</keyword>
<evidence type="ECO:0000256" key="2">
    <source>
        <dbReference type="ARBA" id="ARBA00022448"/>
    </source>
</evidence>
<feature type="signal peptide" evidence="5">
    <location>
        <begin position="1"/>
        <end position="25"/>
    </location>
</feature>
<comment type="similarity">
    <text evidence="1">Belongs to the bacterial solute-binding protein 1 family.</text>
</comment>
<dbReference type="PANTHER" id="PTHR30061:SF50">
    <property type="entry name" value="MALTOSE_MALTODEXTRIN-BINDING PERIPLASMIC PROTEIN"/>
    <property type="match status" value="1"/>
</dbReference>
<protein>
    <submittedName>
        <fullName evidence="6">Bicyclomycin resistance protein</fullName>
    </submittedName>
</protein>
<dbReference type="SUPFAM" id="SSF53850">
    <property type="entry name" value="Periplasmic binding protein-like II"/>
    <property type="match status" value="1"/>
</dbReference>
<evidence type="ECO:0000313" key="6">
    <source>
        <dbReference type="EMBL" id="GLQ55188.1"/>
    </source>
</evidence>
<proteinExistence type="inferred from homology"/>
<accession>A0ABQ5W5P9</accession>
<dbReference type="Proteomes" id="UP001156691">
    <property type="component" value="Unassembled WGS sequence"/>
</dbReference>
<keyword evidence="3 5" id="KW-0732">Signal</keyword>
<organism evidence="6 7">
    <name type="scientific">Devosia nitrariae</name>
    <dbReference type="NCBI Taxonomy" id="2071872"/>
    <lineage>
        <taxon>Bacteria</taxon>
        <taxon>Pseudomonadati</taxon>
        <taxon>Pseudomonadota</taxon>
        <taxon>Alphaproteobacteria</taxon>
        <taxon>Hyphomicrobiales</taxon>
        <taxon>Devosiaceae</taxon>
        <taxon>Devosia</taxon>
    </lineage>
</organism>
<keyword evidence="4" id="KW-0574">Periplasm</keyword>
<evidence type="ECO:0000256" key="4">
    <source>
        <dbReference type="ARBA" id="ARBA00022764"/>
    </source>
</evidence>
<feature type="chain" id="PRO_5047050487" evidence="5">
    <location>
        <begin position="26"/>
        <end position="412"/>
    </location>
</feature>
<reference evidence="7" key="1">
    <citation type="journal article" date="2019" name="Int. J. Syst. Evol. Microbiol.">
        <title>The Global Catalogue of Microorganisms (GCM) 10K type strain sequencing project: providing services to taxonomists for standard genome sequencing and annotation.</title>
        <authorList>
            <consortium name="The Broad Institute Genomics Platform"/>
            <consortium name="The Broad Institute Genome Sequencing Center for Infectious Disease"/>
            <person name="Wu L."/>
            <person name="Ma J."/>
        </authorList>
    </citation>
    <scope>NUCLEOTIDE SEQUENCE [LARGE SCALE GENOMIC DNA]</scope>
    <source>
        <strain evidence="7">NBRC 112416</strain>
    </source>
</reference>
<dbReference type="PANTHER" id="PTHR30061">
    <property type="entry name" value="MALTOSE-BINDING PERIPLASMIC PROTEIN"/>
    <property type="match status" value="1"/>
</dbReference>
<dbReference type="Gene3D" id="3.40.190.10">
    <property type="entry name" value="Periplasmic binding protein-like II"/>
    <property type="match status" value="2"/>
</dbReference>
<gene>
    <name evidence="6" type="ORF">GCM10010862_24470</name>
</gene>
<evidence type="ECO:0000256" key="5">
    <source>
        <dbReference type="SAM" id="SignalP"/>
    </source>
</evidence>
<dbReference type="InterPro" id="IPR006059">
    <property type="entry name" value="SBP"/>
</dbReference>
<comment type="caution">
    <text evidence="6">The sequence shown here is derived from an EMBL/GenBank/DDBJ whole genome shotgun (WGS) entry which is preliminary data.</text>
</comment>
<sequence>MPRRFLHGLGLAATTALLMAGTAHAESLTVYWNAGHAYDAYAKVIAEFEADNPGWTVQWERFQWPDMRTKLVADFAVGNTPDLVAEPGGWVQEFAQQGLLERLDAYIEADGSEMGYPEDWQDFSVSRNMLDDSYYGVQIHLTCATLVYNTDLLAEAGFDAPPTTWEEFREVAMATSTNGRFGFAPNPVTSYYWPWLFQNGAEFYDPETNTVGFDSPEAAEALQFVSDLIHDDKAAPLPVAGADYEGPQKLFTAGRAAMIITGPWDVTPIQTGNPDLNWAIAPSLTNKTQATQAGGVSLMIPAAAKNKDMAWELLRRFVSLEAELEASLANGMTMPRKSWAEHPDVQADEILGKFGACLSYARDITAEIRLTGKSAQVGELLEAAVDEIIYNDQPAQDVLSRYAQEANRMLAE</sequence>
<name>A0ABQ5W5P9_9HYPH</name>
<evidence type="ECO:0000256" key="1">
    <source>
        <dbReference type="ARBA" id="ARBA00008520"/>
    </source>
</evidence>
<evidence type="ECO:0000256" key="3">
    <source>
        <dbReference type="ARBA" id="ARBA00022729"/>
    </source>
</evidence>
<dbReference type="RefSeq" id="WP_284340613.1">
    <property type="nucleotide sequence ID" value="NZ_BSNS01000011.1"/>
</dbReference>
<dbReference type="EMBL" id="BSNS01000011">
    <property type="protein sequence ID" value="GLQ55188.1"/>
    <property type="molecule type" value="Genomic_DNA"/>
</dbReference>
<keyword evidence="7" id="KW-1185">Reference proteome</keyword>